<dbReference type="AlphaFoldDB" id="A0A6L9L8D9"/>
<dbReference type="Gene3D" id="3.90.75.20">
    <property type="match status" value="1"/>
</dbReference>
<dbReference type="GO" id="GO:0016788">
    <property type="term" value="F:hydrolase activity, acting on ester bonds"/>
    <property type="evidence" value="ECO:0007669"/>
    <property type="project" value="InterPro"/>
</dbReference>
<dbReference type="EMBL" id="JAAFZH010000008">
    <property type="protein sequence ID" value="NDU96876.1"/>
    <property type="molecule type" value="Genomic_DNA"/>
</dbReference>
<evidence type="ECO:0000313" key="3">
    <source>
        <dbReference type="EMBL" id="NDU96876.1"/>
    </source>
</evidence>
<dbReference type="RefSeq" id="WP_163951770.1">
    <property type="nucleotide sequence ID" value="NZ_JAAFZH010000008.1"/>
</dbReference>
<feature type="domain" description="NUMOD4" evidence="2">
    <location>
        <begin position="49"/>
        <end position="78"/>
    </location>
</feature>
<evidence type="ECO:0000313" key="4">
    <source>
        <dbReference type="Proteomes" id="UP000474175"/>
    </source>
</evidence>
<gene>
    <name evidence="3" type="ORF">GK108_18475</name>
</gene>
<accession>A0A6L9L8D9</accession>
<keyword evidence="4" id="KW-1185">Reference proteome</keyword>
<dbReference type="InterPro" id="IPR044925">
    <property type="entry name" value="His-Me_finger_sf"/>
</dbReference>
<reference evidence="3 4" key="1">
    <citation type="submission" date="2020-02" db="EMBL/GenBank/DDBJ databases">
        <title>Draft genome sequence of two Spirosoma agri KCTC 52727 and Spirosoma terrae KCTC 52035.</title>
        <authorList>
            <person name="Rojas J."/>
            <person name="Ambika Manirajan B."/>
            <person name="Suarez C."/>
            <person name="Ratering S."/>
            <person name="Schnell S."/>
        </authorList>
    </citation>
    <scope>NUCLEOTIDE SEQUENCE [LARGE SCALE GENOMIC DNA]</scope>
    <source>
        <strain evidence="3 4">KCTC 52035</strain>
    </source>
</reference>
<dbReference type="SUPFAM" id="SSF54060">
    <property type="entry name" value="His-Me finger endonucleases"/>
    <property type="match status" value="1"/>
</dbReference>
<dbReference type="Proteomes" id="UP000474175">
    <property type="component" value="Unassembled WGS sequence"/>
</dbReference>
<sequence>MSTEQSYVGRGNFATTPPPTAQNAASHQSTADDRLSSIHVNPLTGQPNEVWKPLAGFETQYRISNLGNVWSNADRDYVKTWPNKDGDHCFIVRSGQKRISATIRVHRAVAEAFLPNPNGYDWVRRKVKDGKRNEVTNLRWEPSPRFNAKNRSATQATSTETKPLVPESDPEELLAEIPALLTIHDRTAGSKHRPAAVSILHIDIWYRNGLKGEINLTSPNLISGEFVEMQYFYMKQYFNKVGQWMELEAYQASICFPRPDGTINTVGVFDKVIFSPEKAYRTNQYCGCDTQKGGADVQ</sequence>
<feature type="region of interest" description="Disordered" evidence="1">
    <location>
        <begin position="143"/>
        <end position="168"/>
    </location>
</feature>
<proteinExistence type="predicted"/>
<feature type="compositionally biased region" description="Polar residues" evidence="1">
    <location>
        <begin position="149"/>
        <end position="161"/>
    </location>
</feature>
<organism evidence="3 4">
    <name type="scientific">Spirosoma terrae</name>
    <dbReference type="NCBI Taxonomy" id="1968276"/>
    <lineage>
        <taxon>Bacteria</taxon>
        <taxon>Pseudomonadati</taxon>
        <taxon>Bacteroidota</taxon>
        <taxon>Cytophagia</taxon>
        <taxon>Cytophagales</taxon>
        <taxon>Cytophagaceae</taxon>
        <taxon>Spirosoma</taxon>
    </lineage>
</organism>
<dbReference type="Pfam" id="PF07463">
    <property type="entry name" value="NUMOD4"/>
    <property type="match status" value="1"/>
</dbReference>
<name>A0A6L9L8D9_9BACT</name>
<feature type="region of interest" description="Disordered" evidence="1">
    <location>
        <begin position="1"/>
        <end position="33"/>
    </location>
</feature>
<dbReference type="InterPro" id="IPR010902">
    <property type="entry name" value="NUMOD4"/>
</dbReference>
<protein>
    <recommendedName>
        <fullName evidence="2">NUMOD4 domain-containing protein</fullName>
    </recommendedName>
</protein>
<comment type="caution">
    <text evidence="3">The sequence shown here is derived from an EMBL/GenBank/DDBJ whole genome shotgun (WGS) entry which is preliminary data.</text>
</comment>
<evidence type="ECO:0000259" key="2">
    <source>
        <dbReference type="Pfam" id="PF07463"/>
    </source>
</evidence>
<evidence type="ECO:0000256" key="1">
    <source>
        <dbReference type="SAM" id="MobiDB-lite"/>
    </source>
</evidence>